<dbReference type="GeneID" id="53317754"/>
<dbReference type="AlphaFoldDB" id="A0A143DGB0"/>
<keyword evidence="3" id="KW-1185">Reference proteome</keyword>
<keyword evidence="1" id="KW-0614">Plasmid</keyword>
<evidence type="ECO:0000313" key="3">
    <source>
        <dbReference type="Proteomes" id="UP000076066"/>
    </source>
</evidence>
<dbReference type="KEGG" id="hjo:AY555_11420"/>
<dbReference type="RefSeq" id="WP_066137035.1">
    <property type="nucleotide sequence ID" value="NZ_CP014527.1"/>
</dbReference>
<dbReference type="OrthoDB" id="581589at2"/>
<gene>
    <name evidence="1" type="ORF">AY555_10305</name>
    <name evidence="2" type="ORF">AY555_11420</name>
</gene>
<sequence>MISDTTNLDSLLPDRYPQGDLFICDIADAVLKDLVAQMEHPFYSLSKKPETTVRRYEHNGNWIEIVPSVKGLATIYDKDILIYCISQLIAKKNKGEAISKRVRITARELLMFTNRGTSGKDYEAMCEALDRLDGTRIRTNIKRGDEEQFSAFGLIDSASVARKFGLDGRLLWCEITLSDWVFNAVNQNECLTLHRDYFRLRKPLERRIYEIARKHCGRQPSWSISIELLHKKTGSKSLLKQFRYLLKDLARTNHLPDYTVSLEDGDMILFTNRATIKAIEALSSRDIPQLDDDVYHDARLAAPGWDVYHLKSEWLSFWDDSGRPPLRDPNAAFLAFCRRRYEKQGRP</sequence>
<proteinExistence type="predicted"/>
<evidence type="ECO:0000313" key="2">
    <source>
        <dbReference type="EMBL" id="AMW35959.1"/>
    </source>
</evidence>
<organism evidence="1 3">
    <name type="scientific">Haematospirillum jordaniae</name>
    <dbReference type="NCBI Taxonomy" id="1549855"/>
    <lineage>
        <taxon>Bacteria</taxon>
        <taxon>Pseudomonadati</taxon>
        <taxon>Pseudomonadota</taxon>
        <taxon>Alphaproteobacteria</taxon>
        <taxon>Rhodospirillales</taxon>
        <taxon>Novispirillaceae</taxon>
        <taxon>Haematospirillum</taxon>
    </lineage>
</organism>
<dbReference type="KEGG" id="hjo:AY555_10305"/>
<geneLocation type="plasmid" evidence="1 3">
    <name>unnamed 2</name>
</geneLocation>
<dbReference type="Pfam" id="PF10134">
    <property type="entry name" value="RPA"/>
    <property type="match status" value="1"/>
</dbReference>
<dbReference type="EMBL" id="CP014527">
    <property type="protein sequence ID" value="AMW35765.1"/>
    <property type="molecule type" value="Genomic_DNA"/>
</dbReference>
<dbReference type="Proteomes" id="UP000076066">
    <property type="component" value="Plasmid unnamed 2"/>
</dbReference>
<name>A0A143DGB0_9PROT</name>
<dbReference type="EMBL" id="CP014527">
    <property type="protein sequence ID" value="AMW35959.1"/>
    <property type="molecule type" value="Genomic_DNA"/>
</dbReference>
<protein>
    <submittedName>
        <fullName evidence="1">Plasmid replication initiator</fullName>
    </submittedName>
</protein>
<dbReference type="InterPro" id="IPR018777">
    <property type="entry name" value="Replication_initiator_prot_A"/>
</dbReference>
<reference evidence="1 3" key="1">
    <citation type="submission" date="2016-02" db="EMBL/GenBank/DDBJ databases">
        <title>Complete Genome of H5569, the type strain of the newly described species Haematospirillium jordaniae.</title>
        <authorList>
            <person name="Nicholson A.C."/>
            <person name="Humrighouse B.W."/>
            <person name="Loparov V."/>
            <person name="McQuiston J.R."/>
        </authorList>
    </citation>
    <scope>NUCLEOTIDE SEQUENCE [LARGE SCALE GENOMIC DNA]</scope>
    <source>
        <strain evidence="1 3">H5569</strain>
        <plasmid evidence="3">Plasmid unnamed 2</plasmid>
        <plasmid evidence="1">unnamed 2</plasmid>
    </source>
</reference>
<evidence type="ECO:0000313" key="1">
    <source>
        <dbReference type="EMBL" id="AMW35765.1"/>
    </source>
</evidence>
<accession>A0A143DGB0</accession>